<dbReference type="AlphaFoldDB" id="A0AAD5L8P1"/>
<proteinExistence type="predicted"/>
<dbReference type="Proteomes" id="UP000820818">
    <property type="component" value="Linkage Group LG6"/>
</dbReference>
<reference evidence="1 2" key="1">
    <citation type="submission" date="2022-05" db="EMBL/GenBank/DDBJ databases">
        <title>A multi-omics perspective on studying reproductive biology in Daphnia sinensis.</title>
        <authorList>
            <person name="Jia J."/>
        </authorList>
    </citation>
    <scope>NUCLEOTIDE SEQUENCE [LARGE SCALE GENOMIC DNA]</scope>
    <source>
        <strain evidence="1 2">WSL</strain>
    </source>
</reference>
<accession>A0AAD5L8P1</accession>
<gene>
    <name evidence="1" type="ORF">GHT06_017188</name>
</gene>
<evidence type="ECO:0000313" key="1">
    <source>
        <dbReference type="EMBL" id="KAI9557360.1"/>
    </source>
</evidence>
<keyword evidence="2" id="KW-1185">Reference proteome</keyword>
<dbReference type="EMBL" id="WJBH02000006">
    <property type="protein sequence ID" value="KAI9557360.1"/>
    <property type="molecule type" value="Genomic_DNA"/>
</dbReference>
<evidence type="ECO:0000313" key="2">
    <source>
        <dbReference type="Proteomes" id="UP000820818"/>
    </source>
</evidence>
<organism evidence="1 2">
    <name type="scientific">Daphnia sinensis</name>
    <dbReference type="NCBI Taxonomy" id="1820382"/>
    <lineage>
        <taxon>Eukaryota</taxon>
        <taxon>Metazoa</taxon>
        <taxon>Ecdysozoa</taxon>
        <taxon>Arthropoda</taxon>
        <taxon>Crustacea</taxon>
        <taxon>Branchiopoda</taxon>
        <taxon>Diplostraca</taxon>
        <taxon>Cladocera</taxon>
        <taxon>Anomopoda</taxon>
        <taxon>Daphniidae</taxon>
        <taxon>Daphnia</taxon>
        <taxon>Daphnia similis group</taxon>
    </lineage>
</organism>
<comment type="caution">
    <text evidence="1">The sequence shown here is derived from an EMBL/GenBank/DDBJ whole genome shotgun (WGS) entry which is preliminary data.</text>
</comment>
<protein>
    <submittedName>
        <fullName evidence="1">Uncharacterized protein</fullName>
    </submittedName>
</protein>
<sequence length="55" mass="6261">MFFKLTGRPGHTHTFAKYRMDEKKKYLAKYEANSWTSVELSRQGTGSPLGLPSPN</sequence>
<name>A0AAD5L8P1_9CRUS</name>